<accession>Q50010</accession>
<dbReference type="EMBL" id="U15181">
    <property type="protein sequence ID" value="AAA62921.1"/>
    <property type="molecule type" value="Genomic_DNA"/>
</dbReference>
<name>Q50010_MYCLR</name>
<organism evidence="1">
    <name type="scientific">Mycobacterium leprae</name>
    <dbReference type="NCBI Taxonomy" id="1769"/>
    <lineage>
        <taxon>Bacteria</taxon>
        <taxon>Bacillati</taxon>
        <taxon>Actinomycetota</taxon>
        <taxon>Actinomycetes</taxon>
        <taxon>Mycobacteriales</taxon>
        <taxon>Mycobacteriaceae</taxon>
        <taxon>Mycobacterium</taxon>
    </lineage>
</organism>
<sequence>MPWSLSEDDFRQVLSVNGWEITYLGTMIGQVDLGVETFGMMATRNPDMAERVRFVLDRFRVMETMADRR</sequence>
<evidence type="ECO:0000313" key="1">
    <source>
        <dbReference type="EMBL" id="AAA62921.1"/>
    </source>
</evidence>
<reference evidence="1" key="1">
    <citation type="submission" date="1994-09" db="EMBL/GenBank/DDBJ databases">
        <authorList>
            <person name="Robison K."/>
        </authorList>
    </citation>
    <scope>NUCLEOTIDE SEQUENCE</scope>
</reference>
<reference evidence="1" key="2">
    <citation type="submission" date="1995-04" db="EMBL/GenBank/DDBJ databases">
        <authorList>
            <person name="Smith D.R."/>
        </authorList>
    </citation>
    <scope>NUCLEOTIDE SEQUENCE</scope>
</reference>
<proteinExistence type="predicted"/>
<protein>
    <submittedName>
        <fullName evidence="1">U1764z</fullName>
    </submittedName>
</protein>
<dbReference type="AlphaFoldDB" id="Q50010"/>